<organism evidence="7 8">
    <name type="scientific">Kitasatospora acidiphila</name>
    <dbReference type="NCBI Taxonomy" id="2567942"/>
    <lineage>
        <taxon>Bacteria</taxon>
        <taxon>Bacillati</taxon>
        <taxon>Actinomycetota</taxon>
        <taxon>Actinomycetes</taxon>
        <taxon>Kitasatosporales</taxon>
        <taxon>Streptomycetaceae</taxon>
        <taxon>Kitasatospora</taxon>
    </lineage>
</organism>
<comment type="similarity">
    <text evidence="2">Belongs to the ATP-dependent AMP-binding enzyme family.</text>
</comment>
<feature type="domain" description="Carrier" evidence="6">
    <location>
        <begin position="987"/>
        <end position="1061"/>
    </location>
</feature>
<dbReference type="GO" id="GO:0005829">
    <property type="term" value="C:cytosol"/>
    <property type="evidence" value="ECO:0007669"/>
    <property type="project" value="TreeGrafter"/>
</dbReference>
<keyword evidence="8" id="KW-1185">Reference proteome</keyword>
<dbReference type="PROSITE" id="PS00012">
    <property type="entry name" value="PHOSPHOPANTETHEINE"/>
    <property type="match status" value="7"/>
</dbReference>
<accession>A0A540VWW7</accession>
<dbReference type="CDD" id="cd17643">
    <property type="entry name" value="A_NRPS_Cytc1-like"/>
    <property type="match status" value="1"/>
</dbReference>
<dbReference type="SUPFAM" id="SSF56801">
    <property type="entry name" value="Acetyl-CoA synthetase-like"/>
    <property type="match status" value="7"/>
</dbReference>
<dbReference type="InterPro" id="IPR010071">
    <property type="entry name" value="AA_adenyl_dom"/>
</dbReference>
<dbReference type="InterPro" id="IPR020806">
    <property type="entry name" value="PKS_PP-bd"/>
</dbReference>
<gene>
    <name evidence="7" type="ORF">E6W39_02180</name>
</gene>
<feature type="domain" description="Carrier" evidence="6">
    <location>
        <begin position="5229"/>
        <end position="5304"/>
    </location>
</feature>
<dbReference type="SMART" id="SM00823">
    <property type="entry name" value="PKS_PP"/>
    <property type="match status" value="7"/>
</dbReference>
<dbReference type="FunFam" id="3.30.559.30:FF:000001">
    <property type="entry name" value="Non-ribosomal peptide synthetase"/>
    <property type="match status" value="2"/>
</dbReference>
<dbReference type="NCBIfam" id="NF004282">
    <property type="entry name" value="PRK05691.1"/>
    <property type="match status" value="8"/>
</dbReference>
<evidence type="ECO:0000256" key="1">
    <source>
        <dbReference type="ARBA" id="ARBA00001957"/>
    </source>
</evidence>
<dbReference type="InterPro" id="IPR001242">
    <property type="entry name" value="Condensation_dom"/>
</dbReference>
<feature type="domain" description="Carrier" evidence="6">
    <location>
        <begin position="6285"/>
        <end position="6359"/>
    </location>
</feature>
<dbReference type="NCBIfam" id="TIGR01733">
    <property type="entry name" value="AA-adenyl-dom"/>
    <property type="match status" value="7"/>
</dbReference>
<keyword evidence="5" id="KW-0436">Ligase</keyword>
<proteinExistence type="inferred from homology"/>
<dbReference type="CDD" id="cd05930">
    <property type="entry name" value="A_NRPS"/>
    <property type="match status" value="2"/>
</dbReference>
<dbReference type="SUPFAM" id="SSF47336">
    <property type="entry name" value="ACP-like"/>
    <property type="match status" value="7"/>
</dbReference>
<dbReference type="PROSITE" id="PS00455">
    <property type="entry name" value="AMP_BINDING"/>
    <property type="match status" value="7"/>
</dbReference>
<comment type="caution">
    <text evidence="7">The sequence shown here is derived from an EMBL/GenBank/DDBJ whole genome shotgun (WGS) entry which is preliminary data.</text>
</comment>
<dbReference type="PROSITE" id="PS50075">
    <property type="entry name" value="CARRIER"/>
    <property type="match status" value="7"/>
</dbReference>
<dbReference type="Gene3D" id="3.30.559.30">
    <property type="entry name" value="Nonribosomal peptide synthetase, condensation domain"/>
    <property type="match status" value="7"/>
</dbReference>
<dbReference type="CDD" id="cd19540">
    <property type="entry name" value="LCL_NRPS-like"/>
    <property type="match status" value="4"/>
</dbReference>
<dbReference type="Gene3D" id="3.40.50.12780">
    <property type="entry name" value="N-terminal domain of ligase-like"/>
    <property type="match status" value="1"/>
</dbReference>
<dbReference type="FunFam" id="3.40.50.12780:FF:000012">
    <property type="entry name" value="Non-ribosomal peptide synthetase"/>
    <property type="match status" value="7"/>
</dbReference>
<dbReference type="InterPro" id="IPR000873">
    <property type="entry name" value="AMP-dep_synth/lig_dom"/>
</dbReference>
<evidence type="ECO:0000313" key="8">
    <source>
        <dbReference type="Proteomes" id="UP000319103"/>
    </source>
</evidence>
<dbReference type="Gene3D" id="3.30.559.10">
    <property type="entry name" value="Chloramphenicol acetyltransferase-like domain"/>
    <property type="match status" value="7"/>
</dbReference>
<dbReference type="InterPro" id="IPR042099">
    <property type="entry name" value="ANL_N_sf"/>
</dbReference>
<dbReference type="CDD" id="cd17646">
    <property type="entry name" value="A_NRPS_AB3403-like"/>
    <property type="match status" value="2"/>
</dbReference>
<evidence type="ECO:0000256" key="3">
    <source>
        <dbReference type="ARBA" id="ARBA00022450"/>
    </source>
</evidence>
<dbReference type="Gene3D" id="3.40.50.980">
    <property type="match status" value="12"/>
</dbReference>
<evidence type="ECO:0000256" key="4">
    <source>
        <dbReference type="ARBA" id="ARBA00022553"/>
    </source>
</evidence>
<evidence type="ECO:0000259" key="6">
    <source>
        <dbReference type="PROSITE" id="PS50075"/>
    </source>
</evidence>
<dbReference type="PANTHER" id="PTHR45527:SF1">
    <property type="entry name" value="FATTY ACID SYNTHASE"/>
    <property type="match status" value="1"/>
</dbReference>
<evidence type="ECO:0000256" key="2">
    <source>
        <dbReference type="ARBA" id="ARBA00006432"/>
    </source>
</evidence>
<dbReference type="FunFam" id="2.30.38.10:FF:000001">
    <property type="entry name" value="Non-ribosomal peptide synthetase PvdI"/>
    <property type="match status" value="7"/>
</dbReference>
<sequence length="7448" mass="796553">MIRIAGGSSTPVKRPRTLRVRARSPLRRRLHARPLLNEPEHTMSDTQAVTWPLTTGQSGVWFSQQLDPSNPAHRIAECLEIHGPVDPVLFEAALRQLLAEAEILRLRFPEQDGQVRQTVAPLAETPVLVHDVSDQADPWAAVRAWIDEDLARPDDLAHGRTSVVAMFPAGPDRLFWYQRAHHLAGDGYSGALLAGRAAEVYTALVEGRPTGTPFAPHSELLAEEEAYRAGEQYAADRRYWTERFADRPEAVSLAGRFAPASHTHLRHSVDLSADTAERLRAAARGLRTSLPVLLTAAGALYTHRLTGATDIVLGLPVTGRATPLQRSTPGMLANVLPIRLAVRPETGLAELARQASRTMREGLRHQRYRYEELQRELNLVGGGRLFGPTVNVMAFDYDLRFAGNPVTAHNLSNGSVDDLAFVLYDRQGGAGLQLVVDANPAVYAATEVAGHAQRFARLLESLAQLDDVAAPLGRVGLLGSAERERVLRAWNATAAEVAGPGTLVERFEAQVARTPDAVAVVFEGVEVSYAELNARANGLARTLVERGVGPESRVAVCLPRSVELVVALLAVVKAGGAYVPVDPEHPAERIAYVLADCAPALVLTATELTTEVPQLAVGDAEVADNVAREVLPDHPAYVIYTSGSTGRPKGVAVPHRGIVNRLAWMQHEYELTATDRVLQKTPFGFDVSVWEFFWPLLEGATLVVARPGGHRDPAYLAELIQQERITVAHFVPSMLQAFIQEPTAAGCTGLRAALCSGEALPAELRDRFFSTLDVPLHNLYGPTEASVDVTSWNCRHDSPTVPIGRPVWNTQVYVLDAALQPTPVGVPGELYLAGVQLARGYLNRSGLTSERFIADPFGAAGTRMYRTGDLVRWTADGALEYLGRTDFQVKIRGLRIELGEIEHALTAHPNVNQAAVLVRQDRLVAYLVPERDLDQTELRDRLATTLPDYMTPAAYITLDALPVTANGKLDRNALPDPEFTATGGYRAPVTPREELLCEVFADVLGVPQVGVDDNFFELGGHSLLAMTLVERLRARGVPLDVRTLFAAPTVAGLAVAATTAGLVVPPNRIPAGAEAITPDMLPLVDLSVEELGAITAAFPGGAANIADIYPLAPLQEGILFHHLMDAEDGGSDVYILPSTLSFDSRERLDGFLGALQQVVNRHDILRTALLWEGLREPVQVVARQAELPIQQVELASATDVVGQLAAAGAAAIDVRRAPLLRAYIAAEPGTDRWLLLLQCHHLVTDHTAIEVMLAEIRDITADRQDQLPAPLPFRDFVAQARLAVPREEHERFFAGLLGDVDEPTAPFGRLDVRGDASAVAEAQLRLDGDLAARLRERARELGVSAATLFHVAWARVVAATSGRDDVVFGTVLFGRMNAGSGSDRVPGLFINTLPVRVATADVSALDATLAMRGQLADLLVHEHAPLALAQQASGIGGGAPLFTALLNYRHGQGVAADAAAELGLHGIEILHVHERTNYPLTLSVDDLGTGFHLTAQTVTPIDPAQLCALVRTTLDGLVTALETEPGAALDRVEVLDPAERHRVLAEWNDTAAEMPGATVPELFAAQVARTPEATAVLFEGSELSYAELNARANRLARLLHSRGIGAEQLVAVVLERSADLVVALLAVLKAGAAYLPIDPSYPAERITRTLTDARPCLVIAGSGTRVDVAGPLLVLDAAETSEALSVLDPTDPGTRPLPEHPAYVIYTSGSTGRPKGVVVEHRALAHYLRWSVEAYPSVSGHTMLHSSTAFDLAVTSLYAPLISGGSIEVAGLEAGARDGSAEVTFLKGTPGHLAMLATLPAGCSPSGDLVLGGEQLLGEALEPWRAAHPGATVVNEYGPTEATVGCVVHRVTPADPPSAGAVPIGRPIANTRIYVLDSALCPVPVGVTGELYIAGAQLARGYLDRPGLTAERFVACPFGEPGDRMYRTGDLVRWAADGVMEYAGRADDQVKVRGFRIELGEIEVVLAAHPAVAQVAVVVHEDSPGDMGVPPAGGWGSLVGYAVADGVAAAELRAHVAAALPEYMVPSAVVLLDALPLTANGKLDRNALPAPDLAPVAGRAPRTPREEVLVSVFAEVLGVAKLGIDDNFFDLGGHSLLATRLVSRIRTVLGVELPIRALFEAPTVAALAERLDSAGQGRPALVAAARPERVPVSFAQQRLWFLGELEGPSATYNIPLAVRLTGALDVAALEAALGDAVARHEVLRTVFPAVDGEPRQQVLAVDAVGSLLTVVDGFDEQAVDRAATHAFDLATELPVRAWLFAEAPEEHLLLLTLHHIAGDGWSLNPLARDLSTAYAARLDGSAPEWQPLPVQYADYALWQRELLGSADDAESVLSQQLAYWREALAELPEELALPTSRPRPAVASHQGGTVDLAISAELHERLAELARSEGVTLFMVLQAALAVLLTRLGAGTDVAIGTPIAGRTDEALDELVGFFVNTLVLRTDLSGDPTFTDLLGRVREAGLGAFAHQDVPFERLVEELAPSRSMARHPLFQVMLAVQNNAQAALDLPGLAASVLPAGELAAKFDLAVELGEVVGTDGAPAGLRGMLTFARDLFDTADAELLAERLVRVMDAVVAEPGRPVSAIEVLDPAERHRILTEWHGTPVETVPTTLPELFEVQAARTPAAIAVNDERASLSYAELNARANRLARLLVERGVRPETLVAVRMHRSAELVVTLLAVLKAGGAYLPVDPDYPADRIAYMLADARPLLTVAAGATDGGGAELALDDPATMARLAELPGGDLTAAERGAELLPEHPAYVIYTSGSTGRPKGVLIPHGNVGRLMAATDHWFGFGGEDVWTWFHSFAFDFSVWELWGALLYGGRLVVVASDVSRSPADFLALLVRERVTVLNQTPSAFYQLMQADAQHPELGAELTLRAVVFGGEALDLPQLRSWYARHRDDAPVLVNMYGITETTVHVSYKALDAALVGSGATGSVIGRAIPDLRVYVLDGSLRLCPPGTAGEVYVAGAGLARGYLGRPGLSSERFVADPFGAPGSRMYRSGDVARWNRDGELEFVGRADDQVKIRGFRIELGEVEAALVAHPAVAQATAIVREDTPGDVGAPPAGGWGSIVGYVVPSGTVELPDSGELRRHTKQYLPDYMVPSAVVVLDVMPLTVNGKLDRRALAAPDFTAAVTHRGPSTAREEVLCEVFAEVLGVPRVGVDDSFFDLGGHSLLATRLVSRIRTVLGVELPIRALFEAPTVAGLAERLDSAGQGRPALTGGTRPELLPVSFAQQRLWFLGELDGPSATYNIPLAVRLTGALDIAALEAALRDVVARHEVLRTVIPTVDGEPHQRVLAAETVGSLLTAVDGFDEKAVARAAEHSFDLSNELPLRAWLFKDATDEHVLVVVLHHIAGDGWSLNPLARDLSTAYAARLDGRAPEWQPLPVQYADYALWQRELLGSADDAESVLSQQLAYWRQALAELPEELALPTSRPRPVVASHDGGSVELAVPAELHEQLAKLARTEGVTLHMAFQAALATTLSRLGAGTDIPIGTPIAGRTDEALDDLVGFFVNTLVLRTDLSGNPTFTDLLGRVREANLAASAHQDVPFERLVEELAPSRSMARHPLFQIMLAVQNNAQAVLDLPGLDTAVLPAGELAAKFDLAVELGEAVDADGAPAGLRGTLTFARDLFDTTDAELLAERLVRVLDAVAAEPTRPVHAIEVLDPAERHRILAEWNDTAADVPAETLPELFEAQVASTPEAVAIVFEGVEVSYAELNARANGLARTLVERGVEPESRVAVCLPRSVELVVALLAVVKAGGAYVPVDPEHPAERIAYVLADCAPALVLTAAELTTEVPQLAVGDAEVADNLAREVLADHPAYVIYTSGSTGRPKGVAVPHRGIVNRLAWMQHEYELTATDRVLQKTPFGFDVSVWEFFWPLLEGATVVVVRPGGHRDPAYLAELIQQERITVAHFVPSMLQVFVQEPGAAGCTGLRAVLCSGEALPAELRDRFFTTLDVPLHNLYGPTEATVDVTSWNCREDAGRTTVPIGRPVWNTQLYVLDAALQPTPVGVPGELYLAGVQLARGYLNRPDLTAERFTADPHGPAGTRMYRTGDLVRWTADGALEYLGRTDFQVKIRGLRIELGEIEHALTAHPNVNQAVVLVRQDRLVAYLVPERDPDQTELRNHLTAILPHYMVPAAYITLDALPVTANGKLDRNALPDPEFTATGGYRAPVTPREEVLAALFAEVLGVPELGIDDGFFELGGHSLLATRLVSRIRAVLGVELPIRALFEAPTVAGLAERLDGSEQGRPALTATTRPEILPVSFAQQRLWFLGELDGPSTTYNIPLAVRLTGALDIPALKAALHDVLTRHEVLRTVFPAVDGEPRQQVLAAETLDSLLTAVDGFDEQAVTRAAGHQFDLSTELPLRAWLFKDEPDEHILIMVLHHIAGDGWSLNPLARDLSAAYAARLDGSAPEWQPLPVQYADYALWQRGLLGTADDTNSLLTQQLAYWRQALSDLPEELALPTTRQRPAVASHQGGTVDLTIPAELHAQLTELARAQGVTPFMVLQAALATTLSLLGAGADIPIGTPIAGRTDDALDDLVGFFVNTLVLRTDLTGTPTFTDLLARVRETSLAAFAHQDIPFERLVEELAPTRSMARHPLFQVMLSLQNNSEATLDLPGVSSDLLPIADLPAKFDLAFALDEAFAADGSPAGLRGMLTFARDLFDAEAAATLAARFTRVLDAVVTAPERPVASVEVLTEAERHRILVEWNDTATALPEGTLPELFAAQAARTPDAVAMVAGARALTYRELDERATALAGRLVARGVRPETAVAVLMDRSADLVIALLAVVKAGGYYVPLDARYPLAHRELIVAETGAQLVLTDVAQRAEAEQLPTRVLLIEDADVDHADFLVQEGEEAPAAQVDPAQLVYVMYTSGSTGRPKGVAITHRDVAALATERRFSGPMERVLLHSPHSFDASTFELWVPLLNGGQVVVAPSDDLTPEILGRLVAEHQVTGIFLTIGLFLLAADEDPACFTGVREVWTGGDIVPRAAVARVLAACPGTSVVNVYGPTETTTFATARTVTDGQGSLPIGGPLDNLRAYVLDAALRPVAPGSTGELYLAGTGVARGYLGRPGLTAERFVADPYGPAGGRLYRTGDLVRWTRDGELDFVGRADQQVKLRGFRIELGEVEAALLAQPAVARAHAVVREDTSGSRSLVGYVVAADGAELDPAALRTDLAATLPAYMVPSAIVILDAMPLTVNGKLDRKALPAPVFAPVSARAARTPREEVLVAVFAEVLGVPVVGIDDSFFDLGGHSLLATRLASRLRTALGVELPIRTLFEAPTVAALAEQLAEQLDEQLTERLDGAGQRRPALAAGVRPERLPVSFAQQRLWFLGELEGPSATYNIPLSLRLTGELDLKALEAALHDVAGRHEVLRTVFPAVDGRPHQQILPEGAFGALLTVVDGCDEQAITAAARHAFDLRSELPIHAWLFSSNATEHVLVLVVHHIAGDGWSLGPLARDVSTAYTARLTGRAPEWQPLPVQYADYALWQRELLGSADDTDSVLNQQLAYWRQALSDLPEELALPTTRQRPAVASHQGGTVDLTIPAELHAQLTELARAQGVTPFMVLQAALAALLSRLGAGADIPIGTPIAGRTDDALDDLVGFFVNTLILRTDLTGNPTFTDLLARVRETSLAAFAHQDIPFERLVEDLASARSMARHPLFQVMLSLQNNAEAVVELPGVAVTALPASQGAARFDLAFTLAEAFAAGGTPAGLRGTLTFARDLFDAEAAATLAERFQRLLAAVLAEPDHAIASVEVLAEAERHRLLVDWNDTAHDVPAGTLTALVEAQVARTPEAIAVLSRGVELSYAELNTRANRLARHLAAQGVGPESLVAVLLERSVDLVVALLAVLKAGGVYVPIDPDYPADRIAYMIGDAHPAVLLTTPEQPVEEVPAGVLRLAVDDPAVAVQEAGDLGVAVLPQHPAYVIYTSGSTGRPKGVVLPHAGLVNYLSRAVTAYPEVAGSTLLHASISFDAGVTALYGALASGGRVHVAALDEQLPDALGADRLTFLKATPSGLAYLDAMTDRHIPSGRLMVGGEAVRGAQLDEWRRRNPGVAVVNHYGPTEATVGCTDFLFEPDADGSADTSLVPIGRPMWNTRAYVLDAALRPLPVGVAGELYIAGAQLARGYLGRPALTAERFTADPYGPAGTRMYRTGDLVRWRADGALEYLGRTDDQVKIRGFRIELGEIEHALTEHQQIAQAAVLVRDDRLVGYVVPRGELDQARLREHLAATLPDYMVPAALVVLDELPRTVNGKLDRKALPAPEFTTDAAYRAPSTPREELVCAAFAEVLGLDRVGLDDDFFELGGHSLLAVALVERLRACGVQVDVRALFSAPTVAALAAASGGDGFTVPPNLIPAGAQAITPEMLPLVELTAAQLATITEAFPGGAANIADIYPLAPLQEGIFFHHLMADGEGGDDLYVLPASLTFDTRERLDGFLAALQRVVDRHDILRTAVYWQGLPEPVQVVARHAELPVVTLELTGAADPFAELAAVCRPALDLTAAPLLRATVAAEPGSGRWLLLLQRHHLVMDHTALDILLGEIEAILADREDELPTPLPFREFVAQARLGVSREEHERFFTELLGDITEPTAPFGLLDVRGDGTRVTDADRTLAPELAARLREQARRLGVSPATLFHTAWARVVAATANRGDVVFGTLLFGRMNAGTGADRVPGLFINTLPTRLRTTGLSVTQAVDAMRRCLADLLVHEHAPLALVQKASGIAAPAPLFTALFNFRHSKPREDGNGGALVGVEAEHGHDRTNYPLTVSVDDLGADFLLTAQAASPIDPELVCALFDTAVRGLVTALESAPETPLDRIDVLTEDRRHALLTEWNDTAADTPDASLVELFEAQAARTPEAIAVTHERTSLSYAELNARANRLAHLLVERGVRPDSLVAVLMRRSADLVVTLLAVLKAGGAYVPIDARAPEARMSTVFAAAGAGLLLVDSGTREHPFVQRAEAAGADLLLVDAATGTGDAENLAVRTLPDQRAYVMYTSGSTGVPKGIANTHRGVVDLVLASCWRETEPRRVLFQSPHAFDASTYELWVPLTAGGTVVVAPEGRLDAAAIRTLVANHALTQLHLTAGLFRVLAEDDPTAFAGVHEVGTGGDVVPATAARRVLDACPGIVVRNTYGPTETTLCATQIPLATSDSVPAVLPIGRPMDNTRAYVLDAALRPVPPGTTGELYLAGTGLARGYLDRPELTAERFTADPYGPAGTRMYRTGDLARWTADGHLEFAGRADDQVKIRGFRIELGEVEAALSAHPALSHAAVMAREDRPGDKRLVGYAVLADPADTTVTAEALRRHLADALPDYMVPSAIVLLEKLPLTANNKLDRKALPAPELTATVAHRPPTTPREELLCEAFAQVLGVDRVGLDDDFFTLGGHSLLATRLVSRIRTALNVELPIQALFEAPTVAGVAARLDSLHKARPAFRPMRRK</sequence>
<dbReference type="PANTHER" id="PTHR45527">
    <property type="entry name" value="NONRIBOSOMAL PEPTIDE SYNTHETASE"/>
    <property type="match status" value="1"/>
</dbReference>
<dbReference type="Gene3D" id="3.30.300.30">
    <property type="match status" value="7"/>
</dbReference>
<dbReference type="GO" id="GO:0043041">
    <property type="term" value="P:amino acid activation for nonribosomal peptide biosynthetic process"/>
    <property type="evidence" value="ECO:0007669"/>
    <property type="project" value="TreeGrafter"/>
</dbReference>
<dbReference type="InterPro" id="IPR020845">
    <property type="entry name" value="AMP-binding_CS"/>
</dbReference>
<feature type="domain" description="Carrier" evidence="6">
    <location>
        <begin position="3138"/>
        <end position="3213"/>
    </location>
</feature>
<dbReference type="FunFam" id="3.40.50.980:FF:000002">
    <property type="entry name" value="Enterobactin synthetase component F"/>
    <property type="match status" value="3"/>
</dbReference>
<protein>
    <submittedName>
        <fullName evidence="7">Amino acid adenylation domain-containing protein</fullName>
    </submittedName>
</protein>
<dbReference type="Gene3D" id="1.10.1200.10">
    <property type="entry name" value="ACP-like"/>
    <property type="match status" value="5"/>
</dbReference>
<dbReference type="InterPro" id="IPR045851">
    <property type="entry name" value="AMP-bd_C_sf"/>
</dbReference>
<dbReference type="Gene3D" id="2.30.38.10">
    <property type="entry name" value="Luciferase, Domain 3"/>
    <property type="match status" value="6"/>
</dbReference>
<dbReference type="InterPro" id="IPR023213">
    <property type="entry name" value="CAT-like_dom_sf"/>
</dbReference>
<dbReference type="OrthoDB" id="3858765at2"/>
<dbReference type="CDD" id="cd12117">
    <property type="entry name" value="A_NRPS_Srf_like"/>
    <property type="match status" value="2"/>
</dbReference>
<dbReference type="InterPro" id="IPR009081">
    <property type="entry name" value="PP-bd_ACP"/>
</dbReference>
<feature type="domain" description="Carrier" evidence="6">
    <location>
        <begin position="7361"/>
        <end position="7436"/>
    </location>
</feature>
<reference evidence="7 8" key="1">
    <citation type="submission" date="2019-06" db="EMBL/GenBank/DDBJ databases">
        <title>Description of Kitasatospora acidophila sp. nov. isolated from pine grove soil, and reclassification of Streptomyces novaecaesareae to Kitasatospora novaeceasareae comb. nov.</title>
        <authorList>
            <person name="Kim M.J."/>
        </authorList>
    </citation>
    <scope>NUCLEOTIDE SEQUENCE [LARGE SCALE GENOMIC DNA]</scope>
    <source>
        <strain evidence="7 8">MMS16-CNU292</strain>
    </source>
</reference>
<comment type="cofactor">
    <cofactor evidence="1">
        <name>pantetheine 4'-phosphate</name>
        <dbReference type="ChEBI" id="CHEBI:47942"/>
    </cofactor>
</comment>
<feature type="domain" description="Carrier" evidence="6">
    <location>
        <begin position="2060"/>
        <end position="2135"/>
    </location>
</feature>
<name>A0A540VWW7_9ACTN</name>
<feature type="domain" description="Carrier" evidence="6">
    <location>
        <begin position="4176"/>
        <end position="4251"/>
    </location>
</feature>
<dbReference type="InterPro" id="IPR029058">
    <property type="entry name" value="AB_hydrolase_fold"/>
</dbReference>
<dbReference type="CDD" id="cd19544">
    <property type="entry name" value="E-C_NRPS"/>
    <property type="match status" value="2"/>
</dbReference>
<dbReference type="GO" id="GO:0031177">
    <property type="term" value="F:phosphopantetheine binding"/>
    <property type="evidence" value="ECO:0007669"/>
    <property type="project" value="InterPro"/>
</dbReference>
<dbReference type="Pfam" id="PF00668">
    <property type="entry name" value="Condensation"/>
    <property type="match status" value="7"/>
</dbReference>
<dbReference type="FunFam" id="1.10.1200.10:FF:000016">
    <property type="entry name" value="Non-ribosomal peptide synthase"/>
    <property type="match status" value="5"/>
</dbReference>
<dbReference type="EMBL" id="VIGB01000003">
    <property type="protein sequence ID" value="TQF01260.1"/>
    <property type="molecule type" value="Genomic_DNA"/>
</dbReference>
<dbReference type="NCBIfam" id="NF003417">
    <property type="entry name" value="PRK04813.1"/>
    <property type="match status" value="7"/>
</dbReference>
<dbReference type="Proteomes" id="UP000319103">
    <property type="component" value="Unassembled WGS sequence"/>
</dbReference>
<dbReference type="GO" id="GO:0072330">
    <property type="term" value="P:monocarboxylic acid biosynthetic process"/>
    <property type="evidence" value="ECO:0007669"/>
    <property type="project" value="UniProtKB-ARBA"/>
</dbReference>
<dbReference type="GO" id="GO:0008610">
    <property type="term" value="P:lipid biosynthetic process"/>
    <property type="evidence" value="ECO:0007669"/>
    <property type="project" value="UniProtKB-ARBA"/>
</dbReference>
<dbReference type="InterPro" id="IPR036736">
    <property type="entry name" value="ACP-like_sf"/>
</dbReference>
<dbReference type="GO" id="GO:0044550">
    <property type="term" value="P:secondary metabolite biosynthetic process"/>
    <property type="evidence" value="ECO:0007669"/>
    <property type="project" value="UniProtKB-ARBA"/>
</dbReference>
<keyword evidence="3" id="KW-0596">Phosphopantetheine</keyword>
<dbReference type="InterPro" id="IPR025110">
    <property type="entry name" value="AMP-bd_C"/>
</dbReference>
<dbReference type="Pfam" id="PF00550">
    <property type="entry name" value="PP-binding"/>
    <property type="match status" value="7"/>
</dbReference>
<dbReference type="GO" id="GO:0017000">
    <property type="term" value="P:antibiotic biosynthetic process"/>
    <property type="evidence" value="ECO:0007669"/>
    <property type="project" value="UniProtKB-ARBA"/>
</dbReference>
<dbReference type="FunFam" id="3.30.300.30:FF:000010">
    <property type="entry name" value="Enterobactin synthetase component F"/>
    <property type="match status" value="6"/>
</dbReference>
<evidence type="ECO:0000313" key="7">
    <source>
        <dbReference type="EMBL" id="TQF01260.1"/>
    </source>
</evidence>
<dbReference type="Gene3D" id="3.40.50.1820">
    <property type="entry name" value="alpha/beta hydrolase"/>
    <property type="match status" value="2"/>
</dbReference>
<dbReference type="FunFam" id="3.40.50.980:FF:000001">
    <property type="entry name" value="Non-ribosomal peptide synthetase"/>
    <property type="match status" value="6"/>
</dbReference>
<dbReference type="FunFam" id="1.10.1200.10:FF:000005">
    <property type="entry name" value="Nonribosomal peptide synthetase 1"/>
    <property type="match status" value="2"/>
</dbReference>
<keyword evidence="4" id="KW-0597">Phosphoprotein</keyword>
<dbReference type="Pfam" id="PF00501">
    <property type="entry name" value="AMP-binding"/>
    <property type="match status" value="7"/>
</dbReference>
<dbReference type="InterPro" id="IPR006162">
    <property type="entry name" value="Ppantetheine_attach_site"/>
</dbReference>
<dbReference type="GO" id="GO:0016874">
    <property type="term" value="F:ligase activity"/>
    <property type="evidence" value="ECO:0007669"/>
    <property type="project" value="UniProtKB-KW"/>
</dbReference>
<evidence type="ECO:0000256" key="5">
    <source>
        <dbReference type="ARBA" id="ARBA00022598"/>
    </source>
</evidence>
<dbReference type="Pfam" id="PF13193">
    <property type="entry name" value="AMP-binding_C"/>
    <property type="match status" value="7"/>
</dbReference>
<dbReference type="SUPFAM" id="SSF52777">
    <property type="entry name" value="CoA-dependent acyltransferases"/>
    <property type="match status" value="14"/>
</dbReference>